<feature type="region of interest" description="Disordered" evidence="1">
    <location>
        <begin position="355"/>
        <end position="405"/>
    </location>
</feature>
<accession>A0A2P6NNJ1</accession>
<gene>
    <name evidence="2" type="ORF">PROFUN_06755</name>
</gene>
<evidence type="ECO:0000313" key="3">
    <source>
        <dbReference type="Proteomes" id="UP000241769"/>
    </source>
</evidence>
<dbReference type="Proteomes" id="UP000241769">
    <property type="component" value="Unassembled WGS sequence"/>
</dbReference>
<evidence type="ECO:0000313" key="2">
    <source>
        <dbReference type="EMBL" id="PRP85523.1"/>
    </source>
</evidence>
<organism evidence="2 3">
    <name type="scientific">Planoprotostelium fungivorum</name>
    <dbReference type="NCBI Taxonomy" id="1890364"/>
    <lineage>
        <taxon>Eukaryota</taxon>
        <taxon>Amoebozoa</taxon>
        <taxon>Evosea</taxon>
        <taxon>Variosea</taxon>
        <taxon>Cavosteliida</taxon>
        <taxon>Cavosteliaceae</taxon>
        <taxon>Planoprotostelium</taxon>
    </lineage>
</organism>
<dbReference type="InParanoid" id="A0A2P6NNJ1"/>
<feature type="compositionally biased region" description="Basic and acidic residues" evidence="1">
    <location>
        <begin position="230"/>
        <end position="252"/>
    </location>
</feature>
<evidence type="ECO:0000256" key="1">
    <source>
        <dbReference type="SAM" id="MobiDB-lite"/>
    </source>
</evidence>
<keyword evidence="3" id="KW-1185">Reference proteome</keyword>
<reference evidence="2 3" key="1">
    <citation type="journal article" date="2018" name="Genome Biol. Evol.">
        <title>Multiple Roots of Fruiting Body Formation in Amoebozoa.</title>
        <authorList>
            <person name="Hillmann F."/>
            <person name="Forbes G."/>
            <person name="Novohradska S."/>
            <person name="Ferling I."/>
            <person name="Riege K."/>
            <person name="Groth M."/>
            <person name="Westermann M."/>
            <person name="Marz M."/>
            <person name="Spaller T."/>
            <person name="Winckler T."/>
            <person name="Schaap P."/>
            <person name="Glockner G."/>
        </authorList>
    </citation>
    <scope>NUCLEOTIDE SEQUENCE [LARGE SCALE GENOMIC DNA]</scope>
    <source>
        <strain evidence="2 3">Jena</strain>
    </source>
</reference>
<comment type="caution">
    <text evidence="2">The sequence shown here is derived from an EMBL/GenBank/DDBJ whole genome shotgun (WGS) entry which is preliminary data.</text>
</comment>
<dbReference type="AlphaFoldDB" id="A0A2P6NNJ1"/>
<proteinExistence type="predicted"/>
<name>A0A2P6NNJ1_9EUKA</name>
<feature type="compositionally biased region" description="Acidic residues" evidence="1">
    <location>
        <begin position="363"/>
        <end position="396"/>
    </location>
</feature>
<feature type="region of interest" description="Disordered" evidence="1">
    <location>
        <begin position="1"/>
        <end position="27"/>
    </location>
</feature>
<sequence length="405" mass="45700">MPGRGGPRGARIINGRPFNFDDDKNAGPVIRPERGDLLYPDNPGLHIPTRQPPDSMITKMLNMRLRFESSPFYFNREDQPKDVERYIHQYYKPTAEISDAIDYRSGSFPPRLLNSYLPDSKKSDLRRYYLELRQRKAKRELEAKKIFSGEEGYLYDIQRFLLEFNPFTDPLPITPVLLPVSPEREEEEPPTKKAKTGRGKGKDGAKSTRGRKKVVQEEEEPKRKTRGARVTKEKATEKEKPKEKSKKTETPARVKKTKLGAKKTSSSESIGSLDDDLDIEPPSTPAPATPRVISRLKKNGGTAVTVGSPNLGVEEMNEGGDVPFPVEDNDEDSAVDEDAVFNKYTAQESSKVKGAPKVKIVEEEIEEELPEEEEEEGMDEVEEEDYGDQQDDDDDFNAGGSEPTY</sequence>
<protein>
    <submittedName>
        <fullName evidence="2">Nucleolin-like isoform 1</fullName>
    </submittedName>
</protein>
<feature type="region of interest" description="Disordered" evidence="1">
    <location>
        <begin position="178"/>
        <end position="330"/>
    </location>
</feature>
<dbReference type="EMBL" id="MDYQ01000043">
    <property type="protein sequence ID" value="PRP85523.1"/>
    <property type="molecule type" value="Genomic_DNA"/>
</dbReference>